<dbReference type="InterPro" id="IPR004619">
    <property type="entry name" value="Type_III_PanK"/>
</dbReference>
<keyword evidence="10" id="KW-0418">Kinase</keyword>
<evidence type="ECO:0000256" key="5">
    <source>
        <dbReference type="ARBA" id="ARBA00005225"/>
    </source>
</evidence>
<dbReference type="GO" id="GO:0004594">
    <property type="term" value="F:pantothenate kinase activity"/>
    <property type="evidence" value="ECO:0007669"/>
    <property type="project" value="UniProtKB-EC"/>
</dbReference>
<dbReference type="EC" id="2.7.1.33" evidence="6"/>
<dbReference type="SUPFAM" id="SSF53067">
    <property type="entry name" value="Actin-like ATPase domain"/>
    <property type="match status" value="2"/>
</dbReference>
<evidence type="ECO:0000256" key="9">
    <source>
        <dbReference type="ARBA" id="ARBA00022741"/>
    </source>
</evidence>
<protein>
    <recommendedName>
        <fullName evidence="6">pantothenate kinase</fullName>
        <ecNumber evidence="6">2.7.1.33</ecNumber>
    </recommendedName>
</protein>
<dbReference type="GO" id="GO:0005737">
    <property type="term" value="C:cytoplasm"/>
    <property type="evidence" value="ECO:0007669"/>
    <property type="project" value="UniProtKB-SubCell"/>
</dbReference>
<evidence type="ECO:0000256" key="1">
    <source>
        <dbReference type="ARBA" id="ARBA00001206"/>
    </source>
</evidence>
<reference evidence="15" key="2">
    <citation type="journal article" date="2017" name="Stand. Genomic Sci.">
        <title>Genome sequence of the sulfur-oxidizing Bathymodiolus thermophilus gill endosymbiont.</title>
        <authorList>
            <person name="Ponnudurai R."/>
            <person name="Sayavedra L."/>
            <person name="Kleiner M."/>
            <person name="Heiden S.E."/>
            <person name="Thurmer A."/>
            <person name="Felbeck H."/>
            <person name="Schluter R."/>
            <person name="Sievert S.M."/>
            <person name="Daniel R."/>
            <person name="Schweder T."/>
            <person name="Markert S."/>
        </authorList>
    </citation>
    <scope>NUCLEOTIDE SEQUENCE</scope>
    <source>
        <strain evidence="15">BAT/CrabSpa'14</strain>
    </source>
</reference>
<evidence type="ECO:0000256" key="7">
    <source>
        <dbReference type="ARBA" id="ARBA00022490"/>
    </source>
</evidence>
<dbReference type="RefSeq" id="WP_071564157.1">
    <property type="nucleotide sequence ID" value="NZ_CP024634.1"/>
</dbReference>
<dbReference type="AlphaFoldDB" id="A0A1J5TX45"/>
<dbReference type="EMBL" id="CP024634">
    <property type="protein sequence ID" value="AYQ57261.1"/>
    <property type="molecule type" value="Genomic_DNA"/>
</dbReference>
<evidence type="ECO:0000313" key="16">
    <source>
        <dbReference type="Proteomes" id="UP000182798"/>
    </source>
</evidence>
<dbReference type="EMBL" id="MIQH01000509">
    <property type="protein sequence ID" value="OIR24788.1"/>
    <property type="molecule type" value="Genomic_DNA"/>
</dbReference>
<evidence type="ECO:0000256" key="11">
    <source>
        <dbReference type="ARBA" id="ARBA00022840"/>
    </source>
</evidence>
<dbReference type="InterPro" id="IPR043129">
    <property type="entry name" value="ATPase_NBD"/>
</dbReference>
<evidence type="ECO:0000256" key="8">
    <source>
        <dbReference type="ARBA" id="ARBA00022679"/>
    </source>
</evidence>
<keyword evidence="13" id="KW-0173">Coenzyme A biosynthesis</keyword>
<keyword evidence="7" id="KW-0963">Cytoplasm</keyword>
<evidence type="ECO:0000313" key="17">
    <source>
        <dbReference type="Proteomes" id="UP000278334"/>
    </source>
</evidence>
<proteinExistence type="predicted"/>
<dbReference type="GO" id="GO:0005524">
    <property type="term" value="F:ATP binding"/>
    <property type="evidence" value="ECO:0007669"/>
    <property type="project" value="UniProtKB-KW"/>
</dbReference>
<gene>
    <name evidence="15" type="ORF">BGC33_11795</name>
    <name evidence="14" type="ORF">MS2017_1577</name>
</gene>
<evidence type="ECO:0000313" key="14">
    <source>
        <dbReference type="EMBL" id="AYQ57261.1"/>
    </source>
</evidence>
<dbReference type="KEGG" id="bthg:MS2017_1577"/>
<comment type="catalytic activity">
    <reaction evidence="1">
        <text>(R)-pantothenate + ATP = (R)-4'-phosphopantothenate + ADP + H(+)</text>
        <dbReference type="Rhea" id="RHEA:16373"/>
        <dbReference type="ChEBI" id="CHEBI:10986"/>
        <dbReference type="ChEBI" id="CHEBI:15378"/>
        <dbReference type="ChEBI" id="CHEBI:29032"/>
        <dbReference type="ChEBI" id="CHEBI:30616"/>
        <dbReference type="ChEBI" id="CHEBI:456216"/>
        <dbReference type="EC" id="2.7.1.33"/>
    </reaction>
</comment>
<evidence type="ECO:0000256" key="12">
    <source>
        <dbReference type="ARBA" id="ARBA00022958"/>
    </source>
</evidence>
<keyword evidence="11" id="KW-0067">ATP-binding</keyword>
<dbReference type="Proteomes" id="UP000278334">
    <property type="component" value="Chromosome"/>
</dbReference>
<comment type="cofactor">
    <cofactor evidence="2">
        <name>K(+)</name>
        <dbReference type="ChEBI" id="CHEBI:29103"/>
    </cofactor>
</comment>
<dbReference type="UniPathway" id="UPA00241">
    <property type="reaction ID" value="UER00352"/>
</dbReference>
<dbReference type="OrthoDB" id="9781305at2"/>
<dbReference type="Pfam" id="PF03309">
    <property type="entry name" value="Pan_kinase"/>
    <property type="match status" value="1"/>
</dbReference>
<accession>A0A1J5TX45</accession>
<reference evidence="16" key="1">
    <citation type="submission" date="2016-09" db="EMBL/GenBank/DDBJ databases">
        <title>Genome Sequence of Bathymodiolus thermophilus sulfur-oxidizing gill endosymbiont.</title>
        <authorList>
            <person name="Ponnudurai R."/>
            <person name="Kleiner M."/>
            <person name="Sayavedra L."/>
            <person name="Thuermer A."/>
            <person name="Felbeck H."/>
            <person name="Schlueter R."/>
            <person name="Schweder T."/>
            <person name="Markert S."/>
        </authorList>
    </citation>
    <scope>NUCLEOTIDE SEQUENCE [LARGE SCALE GENOMIC DNA]</scope>
    <source>
        <strain evidence="16">BAT/CrabSpa'14</strain>
    </source>
</reference>
<keyword evidence="9" id="KW-0547">Nucleotide-binding</keyword>
<comment type="subcellular location">
    <subcellularLocation>
        <location evidence="4">Cytoplasm</location>
    </subcellularLocation>
</comment>
<evidence type="ECO:0000256" key="4">
    <source>
        <dbReference type="ARBA" id="ARBA00004496"/>
    </source>
</evidence>
<keyword evidence="12" id="KW-0630">Potassium</keyword>
<evidence type="ECO:0000256" key="13">
    <source>
        <dbReference type="ARBA" id="ARBA00022993"/>
    </source>
</evidence>
<dbReference type="GO" id="GO:0015937">
    <property type="term" value="P:coenzyme A biosynthetic process"/>
    <property type="evidence" value="ECO:0007669"/>
    <property type="project" value="UniProtKB-UniPathway"/>
</dbReference>
<keyword evidence="8" id="KW-0808">Transferase</keyword>
<organism evidence="15 16">
    <name type="scientific">Bathymodiolus thermophilus thioautotrophic gill symbiont</name>
    <dbReference type="NCBI Taxonomy" id="2360"/>
    <lineage>
        <taxon>Bacteria</taxon>
        <taxon>Pseudomonadati</taxon>
        <taxon>Pseudomonadota</taxon>
        <taxon>Gammaproteobacteria</taxon>
        <taxon>sulfur-oxidizing symbionts</taxon>
    </lineage>
</organism>
<evidence type="ECO:0000256" key="2">
    <source>
        <dbReference type="ARBA" id="ARBA00001958"/>
    </source>
</evidence>
<name>A0A1J5TX45_9GAMM</name>
<evidence type="ECO:0000256" key="10">
    <source>
        <dbReference type="ARBA" id="ARBA00022777"/>
    </source>
</evidence>
<evidence type="ECO:0000256" key="6">
    <source>
        <dbReference type="ARBA" id="ARBA00012102"/>
    </source>
</evidence>
<comment type="cofactor">
    <cofactor evidence="3">
        <name>NH4(+)</name>
        <dbReference type="ChEBI" id="CHEBI:28938"/>
    </cofactor>
</comment>
<comment type="pathway">
    <text evidence="5">Cofactor biosynthesis; coenzyme A biosynthesis; CoA from (R)-pantothenate: step 1/5.</text>
</comment>
<dbReference type="Proteomes" id="UP000182798">
    <property type="component" value="Unassembled WGS sequence"/>
</dbReference>
<evidence type="ECO:0000313" key="15">
    <source>
        <dbReference type="EMBL" id="OIR24788.1"/>
    </source>
</evidence>
<dbReference type="Gene3D" id="3.30.420.40">
    <property type="match status" value="1"/>
</dbReference>
<reference evidence="14 17" key="3">
    <citation type="submission" date="2017-11" db="EMBL/GenBank/DDBJ databases">
        <title>Genome sequence of the bacterial symbiont EPR9N from a vent mussel Bathymodiolus thermophilus.</title>
        <authorList>
            <person name="Won Y.-J."/>
        </authorList>
    </citation>
    <scope>NUCLEOTIDE SEQUENCE [LARGE SCALE GENOMIC DNA]</scope>
    <source>
        <strain evidence="14 17">EPR9N</strain>
    </source>
</reference>
<sequence length="200" mass="22411">MCQSNLWVDIGNSSVDWEIGGCYGSVDIKDFQPNVIPQHQVSTIACVANHQLIRHFSNPTIIQPKPYEGLVFDYNLEQLGVDRFLGLVAGYEKYPEQDFMLVDIGTFITIDYVQNNRHIDGGIAPGLYQLQGCKTFVGDDSQRSWRVGTENMLRDTIEKRCDAFDGKILITGGGQAIVDIKQAEYHQNLVIIGLKEIDGK</sequence>
<evidence type="ECO:0000256" key="3">
    <source>
        <dbReference type="ARBA" id="ARBA00001972"/>
    </source>
</evidence>